<dbReference type="Proteomes" id="UP000095713">
    <property type="component" value="Unassembled WGS sequence"/>
</dbReference>
<accession>A0A1E5TBB2</accession>
<dbReference type="OrthoDB" id="1115770at2"/>
<gene>
    <name evidence="1" type="ORF">A8C32_03980</name>
</gene>
<sequence>MRCEVIYLGLQVAPLKLSYKFERKCDKKGKPKTMVLGGGVKITLEANYETMRFLEEILSIDERYKNWDLENPTDSESYKKVFINIYDDEDYNIRSLELLDSYISNFKEVFHAVKENIKNEETNNVVNIEFKSATQIINNGATKNIFGWWLTQSDKDKTYKSPVNAVEEEKNPELVKGYWTSDKQGKKPLRKSNLGKTAYFHVETKDIKDGEKIKLSLAEYDYNHSTYIFFGPLLKDVIDPDDRKFPEEEVIKKATVKNNKATVELILQENWDSLIQDDKDNAVPLDHSIELYWEVSYKDELEKSLPESTNNYLDVFQSTRTLYFKTPTPTHNLPEFINYNGDPMLLMEFGKKFASKKIKDKALEIATKQAEKQIKKIAFAKLKKGYMVDNLGKVYKGRRLIYEYKRIYDNIGEAFENVQKGKDFGYKHVNKPHITTKGISQYDYFSKSGKRVTVLGMVKNLGHVFDIFNLTKAVGEDLDTTKPLPLDFGPLSPIADLAGVLVQQQKAEMDMWLEEDVQEEIDLAKLQGIEATRKAINTWNHNENLNWQLMAISNETANKLLRGDFDTFKKLENFENDLEFSDISKIEILYREMKNLNVDKKDYIIETIFIHE</sequence>
<protein>
    <submittedName>
        <fullName evidence="1">Uncharacterized protein</fullName>
    </submittedName>
</protein>
<comment type="caution">
    <text evidence="1">The sequence shown here is derived from an EMBL/GenBank/DDBJ whole genome shotgun (WGS) entry which is preliminary data.</text>
</comment>
<evidence type="ECO:0000313" key="2">
    <source>
        <dbReference type="Proteomes" id="UP000095713"/>
    </source>
</evidence>
<dbReference type="GO" id="GO:0033104">
    <property type="term" value="C:type VI protein secretion system complex"/>
    <property type="evidence" value="ECO:0007669"/>
    <property type="project" value="InterPro"/>
</dbReference>
<dbReference type="AlphaFoldDB" id="A0A1E5TBB2"/>
<dbReference type="STRING" id="1849968.A8C32_03980"/>
<proteinExistence type="predicted"/>
<name>A0A1E5TBB2_9FLAO</name>
<dbReference type="EMBL" id="MDJD01000034">
    <property type="protein sequence ID" value="OEK08617.1"/>
    <property type="molecule type" value="Genomic_DNA"/>
</dbReference>
<evidence type="ECO:0000313" key="1">
    <source>
        <dbReference type="EMBL" id="OEK08617.1"/>
    </source>
</evidence>
<organism evidence="1 2">
    <name type="scientific">Flavivirga aquatica</name>
    <dbReference type="NCBI Taxonomy" id="1849968"/>
    <lineage>
        <taxon>Bacteria</taxon>
        <taxon>Pseudomonadati</taxon>
        <taxon>Bacteroidota</taxon>
        <taxon>Flavobacteriia</taxon>
        <taxon>Flavobacteriales</taxon>
        <taxon>Flavobacteriaceae</taxon>
        <taxon>Flavivirga</taxon>
    </lineage>
</organism>
<keyword evidence="2" id="KW-1185">Reference proteome</keyword>
<dbReference type="RefSeq" id="WP_069830123.1">
    <property type="nucleotide sequence ID" value="NZ_MDJD01000034.1"/>
</dbReference>
<reference evidence="1 2" key="1">
    <citation type="submission" date="2016-05" db="EMBL/GenBank/DDBJ databases">
        <title>Draft Genome Sequence of Algibacter sp. Strain SK-16 Isolated from the Surface Water of Aburatsubo Inlet.</title>
        <authorList>
            <person name="Wong S.-K."/>
            <person name="Yoshizawa S."/>
            <person name="Nakajima Y."/>
            <person name="Ogura Y."/>
            <person name="Tetsuya H."/>
            <person name="Hamasaki K."/>
        </authorList>
    </citation>
    <scope>NUCLEOTIDE SEQUENCE [LARGE SCALE GENOMIC DNA]</scope>
    <source>
        <strain evidence="1 2">SK-16</strain>
    </source>
</reference>